<evidence type="ECO:0000256" key="3">
    <source>
        <dbReference type="ARBA" id="ARBA00022448"/>
    </source>
</evidence>
<dbReference type="InterPro" id="IPR003593">
    <property type="entry name" value="AAA+_ATPase"/>
</dbReference>
<dbReference type="SMART" id="SM00382">
    <property type="entry name" value="AAA"/>
    <property type="match status" value="1"/>
</dbReference>
<evidence type="ECO:0000256" key="8">
    <source>
        <dbReference type="SAM" id="MobiDB-lite"/>
    </source>
</evidence>
<feature type="compositionally biased region" description="Polar residues" evidence="8">
    <location>
        <begin position="1"/>
        <end position="11"/>
    </location>
</feature>
<dbReference type="InterPro" id="IPR030679">
    <property type="entry name" value="ABC_ATPase_HisP-typ"/>
</dbReference>
<keyword evidence="6 10" id="KW-0067">ATP-binding</keyword>
<dbReference type="InterPro" id="IPR017871">
    <property type="entry name" value="ABC_transporter-like_CS"/>
</dbReference>
<evidence type="ECO:0000313" key="11">
    <source>
        <dbReference type="Proteomes" id="UP001165641"/>
    </source>
</evidence>
<dbReference type="Pfam" id="PF00005">
    <property type="entry name" value="ABC_tran"/>
    <property type="match status" value="1"/>
</dbReference>
<comment type="subcellular location">
    <subcellularLocation>
        <location evidence="1">Cell membrane</location>
        <topology evidence="1">Peripheral membrane protein</topology>
    </subcellularLocation>
</comment>
<comment type="caution">
    <text evidence="10">The sequence shown here is derived from an EMBL/GenBank/DDBJ whole genome shotgun (WGS) entry which is preliminary data.</text>
</comment>
<dbReference type="PROSITE" id="PS50893">
    <property type="entry name" value="ABC_TRANSPORTER_2"/>
    <property type="match status" value="1"/>
</dbReference>
<name>A0ABT4ZFY9_9RHOB</name>
<dbReference type="PANTHER" id="PTHR43166:SF35">
    <property type="entry name" value="L-CYSTINE IMPORT ATP-BINDING PROTEIN TCYN"/>
    <property type="match status" value="1"/>
</dbReference>
<proteinExistence type="inferred from homology"/>
<evidence type="ECO:0000313" key="10">
    <source>
        <dbReference type="EMBL" id="MDB6178288.1"/>
    </source>
</evidence>
<gene>
    <name evidence="10" type="ORF">PAF17_12355</name>
</gene>
<protein>
    <submittedName>
        <fullName evidence="10">Amino acid ABC transporter ATP-binding protein</fullName>
    </submittedName>
</protein>
<dbReference type="PROSITE" id="PS00211">
    <property type="entry name" value="ABC_TRANSPORTER_1"/>
    <property type="match status" value="1"/>
</dbReference>
<keyword evidence="3" id="KW-0813">Transport</keyword>
<dbReference type="PANTHER" id="PTHR43166">
    <property type="entry name" value="AMINO ACID IMPORT ATP-BINDING PROTEIN"/>
    <property type="match status" value="1"/>
</dbReference>
<sequence>MQQETNGQQVRPTDLPSGADSDLAVSVSGLEKSYDRLKVLKGIDFAAGRGSVSSIIGASGSGKSTLLRCMNLLERPQAGKLEIAGEEIRFHGAGRSIDPRQVSRLRRRVAMVFQQFALWPHLTVLGNVVEVPVHVQGISRKEATEKAMAYLERVGMAAKADEYPNFLSGGQQQRVGIARALATDPEVLLFDEPTSALDPELVGEVLAVIRGLAEEGRTMILVTHEMRFARDVSSQVAFLHQGQVEEIGTPEQVFENPRSERCQQFLSHVMS</sequence>
<evidence type="ECO:0000256" key="6">
    <source>
        <dbReference type="ARBA" id="ARBA00022840"/>
    </source>
</evidence>
<feature type="region of interest" description="Disordered" evidence="8">
    <location>
        <begin position="1"/>
        <end position="22"/>
    </location>
</feature>
<comment type="similarity">
    <text evidence="2">Belongs to the ABC transporter superfamily.</text>
</comment>
<accession>A0ABT4ZFY9</accession>
<organism evidence="10 11">
    <name type="scientific">Paracoccus onchidii</name>
    <dbReference type="NCBI Taxonomy" id="3017813"/>
    <lineage>
        <taxon>Bacteria</taxon>
        <taxon>Pseudomonadati</taxon>
        <taxon>Pseudomonadota</taxon>
        <taxon>Alphaproteobacteria</taxon>
        <taxon>Rhodobacterales</taxon>
        <taxon>Paracoccaceae</taxon>
        <taxon>Paracoccus</taxon>
    </lineage>
</organism>
<reference evidence="10" key="1">
    <citation type="submission" date="2022-12" db="EMBL/GenBank/DDBJ databases">
        <title>Paracoccus onchidii sp. nov., isolated from a marine invertebrate from the South China Sea.</title>
        <authorList>
            <person name="Xu S."/>
            <person name="Liu Z."/>
            <person name="Xu Y."/>
        </authorList>
    </citation>
    <scope>NUCLEOTIDE SEQUENCE</scope>
    <source>
        <strain evidence="10">Z330</strain>
    </source>
</reference>
<evidence type="ECO:0000256" key="4">
    <source>
        <dbReference type="ARBA" id="ARBA00022475"/>
    </source>
</evidence>
<evidence type="ECO:0000256" key="5">
    <source>
        <dbReference type="ARBA" id="ARBA00022741"/>
    </source>
</evidence>
<dbReference type="InterPro" id="IPR027417">
    <property type="entry name" value="P-loop_NTPase"/>
</dbReference>
<keyword evidence="11" id="KW-1185">Reference proteome</keyword>
<dbReference type="PIRSF" id="PIRSF039085">
    <property type="entry name" value="ABC_ATPase_HisP"/>
    <property type="match status" value="1"/>
</dbReference>
<dbReference type="InterPro" id="IPR003439">
    <property type="entry name" value="ABC_transporter-like_ATP-bd"/>
</dbReference>
<dbReference type="SUPFAM" id="SSF52540">
    <property type="entry name" value="P-loop containing nucleoside triphosphate hydrolases"/>
    <property type="match status" value="1"/>
</dbReference>
<dbReference type="InterPro" id="IPR050086">
    <property type="entry name" value="MetN_ABC_transporter-like"/>
</dbReference>
<dbReference type="GO" id="GO:0005524">
    <property type="term" value="F:ATP binding"/>
    <property type="evidence" value="ECO:0007669"/>
    <property type="project" value="UniProtKB-KW"/>
</dbReference>
<evidence type="ECO:0000259" key="9">
    <source>
        <dbReference type="PROSITE" id="PS50893"/>
    </source>
</evidence>
<evidence type="ECO:0000256" key="2">
    <source>
        <dbReference type="ARBA" id="ARBA00005417"/>
    </source>
</evidence>
<feature type="domain" description="ABC transporter" evidence="9">
    <location>
        <begin position="25"/>
        <end position="266"/>
    </location>
</feature>
<dbReference type="CDD" id="cd03262">
    <property type="entry name" value="ABC_HisP_GlnQ"/>
    <property type="match status" value="1"/>
</dbReference>
<dbReference type="EMBL" id="JAQBIE010000014">
    <property type="protein sequence ID" value="MDB6178288.1"/>
    <property type="molecule type" value="Genomic_DNA"/>
</dbReference>
<keyword evidence="7" id="KW-0472">Membrane</keyword>
<evidence type="ECO:0000256" key="1">
    <source>
        <dbReference type="ARBA" id="ARBA00004202"/>
    </source>
</evidence>
<dbReference type="Gene3D" id="3.40.50.300">
    <property type="entry name" value="P-loop containing nucleotide triphosphate hydrolases"/>
    <property type="match status" value="1"/>
</dbReference>
<dbReference type="Proteomes" id="UP001165641">
    <property type="component" value="Unassembled WGS sequence"/>
</dbReference>
<evidence type="ECO:0000256" key="7">
    <source>
        <dbReference type="ARBA" id="ARBA00023136"/>
    </source>
</evidence>
<dbReference type="RefSeq" id="WP_271889410.1">
    <property type="nucleotide sequence ID" value="NZ_JAQBIE010000014.1"/>
</dbReference>
<keyword evidence="4" id="KW-1003">Cell membrane</keyword>
<keyword evidence="5" id="KW-0547">Nucleotide-binding</keyword>